<dbReference type="Proteomes" id="UP001208570">
    <property type="component" value="Unassembled WGS sequence"/>
</dbReference>
<protein>
    <recommendedName>
        <fullName evidence="2">Nuclear receptor coactivator 4 N-terminal domain-containing protein</fullName>
    </recommendedName>
</protein>
<gene>
    <name evidence="3" type="ORF">LSH36_120g14040</name>
</gene>
<name>A0AAD9NAM8_9ANNE</name>
<evidence type="ECO:0000313" key="4">
    <source>
        <dbReference type="Proteomes" id="UP001208570"/>
    </source>
</evidence>
<accession>A0AAD9NAM8</accession>
<dbReference type="GO" id="GO:0006879">
    <property type="term" value="P:intracellular iron ion homeostasis"/>
    <property type="evidence" value="ECO:0007669"/>
    <property type="project" value="InterPro"/>
</dbReference>
<organism evidence="3 4">
    <name type="scientific">Paralvinella palmiformis</name>
    <dbReference type="NCBI Taxonomy" id="53620"/>
    <lineage>
        <taxon>Eukaryota</taxon>
        <taxon>Metazoa</taxon>
        <taxon>Spiralia</taxon>
        <taxon>Lophotrochozoa</taxon>
        <taxon>Annelida</taxon>
        <taxon>Polychaeta</taxon>
        <taxon>Sedentaria</taxon>
        <taxon>Canalipalpata</taxon>
        <taxon>Terebellida</taxon>
        <taxon>Terebelliformia</taxon>
        <taxon>Alvinellidae</taxon>
        <taxon>Paralvinella</taxon>
    </lineage>
</organism>
<feature type="coiled-coil region" evidence="1">
    <location>
        <begin position="12"/>
        <end position="39"/>
    </location>
</feature>
<proteinExistence type="predicted"/>
<dbReference type="InterPro" id="IPR022174">
    <property type="entry name" value="NCOA4_N"/>
</dbReference>
<feature type="domain" description="Nuclear receptor coactivator 4 N-terminal" evidence="2">
    <location>
        <begin position="34"/>
        <end position="133"/>
    </location>
</feature>
<dbReference type="InterPro" id="IPR039947">
    <property type="entry name" value="NCoA-4"/>
</dbReference>
<comment type="caution">
    <text evidence="3">The sequence shown here is derived from an EMBL/GenBank/DDBJ whole genome shotgun (WGS) entry which is preliminary data.</text>
</comment>
<keyword evidence="1" id="KW-0175">Coiled coil</keyword>
<reference evidence="3" key="1">
    <citation type="journal article" date="2023" name="Mol. Biol. Evol.">
        <title>Third-Generation Sequencing Reveals the Adaptive Role of the Epigenome in Three Deep-Sea Polychaetes.</title>
        <authorList>
            <person name="Perez M."/>
            <person name="Aroh O."/>
            <person name="Sun Y."/>
            <person name="Lan Y."/>
            <person name="Juniper S.K."/>
            <person name="Young C.R."/>
            <person name="Angers B."/>
            <person name="Qian P.Y."/>
        </authorList>
    </citation>
    <scope>NUCLEOTIDE SEQUENCE</scope>
    <source>
        <strain evidence="3">P08H-3</strain>
    </source>
</reference>
<evidence type="ECO:0000259" key="2">
    <source>
        <dbReference type="Pfam" id="PF12489"/>
    </source>
</evidence>
<dbReference type="GO" id="GO:0009725">
    <property type="term" value="P:response to hormone"/>
    <property type="evidence" value="ECO:0007669"/>
    <property type="project" value="TreeGrafter"/>
</dbReference>
<keyword evidence="4" id="KW-1185">Reference proteome</keyword>
<dbReference type="GO" id="GO:0003713">
    <property type="term" value="F:transcription coactivator activity"/>
    <property type="evidence" value="ECO:0007669"/>
    <property type="project" value="InterPro"/>
</dbReference>
<dbReference type="AlphaFoldDB" id="A0AAD9NAM8"/>
<dbReference type="PANTHER" id="PTHR17085:SF3">
    <property type="entry name" value="NUCLEAR RECEPTOR COACTIVATOR 4"/>
    <property type="match status" value="1"/>
</dbReference>
<dbReference type="Pfam" id="PF12489">
    <property type="entry name" value="ARA70"/>
    <property type="match status" value="1"/>
</dbReference>
<evidence type="ECO:0000313" key="3">
    <source>
        <dbReference type="EMBL" id="KAK2161201.1"/>
    </source>
</evidence>
<dbReference type="EMBL" id="JAODUP010000120">
    <property type="protein sequence ID" value="KAK2161201.1"/>
    <property type="molecule type" value="Genomic_DNA"/>
</dbReference>
<evidence type="ECO:0000256" key="1">
    <source>
        <dbReference type="SAM" id="Coils"/>
    </source>
</evidence>
<sequence>MMQEPKEQSLLLQEVTRQLLILEDAIANVNQTRKQLKLRSVEMKSDIQTSVSRQLDALKRHEASLLKQVDLIQQAKDAALQGQEDKLHEALGALTVAVQLEEGQSATPVKDVLQRLKSLRVNPTETPTLSLKSDFMHADSESSNYGGLQFGGMFNLDASSASLPRPFEDYGDDEHHVLYRSIAESTGDRNREISVMVPRLSQKPEDWLFMPAEDLTPSRPTTGSSRFLFPPFMSGGLKERLEKHDDMSRVSIHQWLCDIQGQTDVEEEEADFDVLSSSAFLVTDSSIEVLGADEATPVFTVGSLQTSTTSLNTAVPSLVSSTIQLSQNSTPSYFSQVMSAPTNSWLLSGQEVPPQTSAVYCHEVLRYFHEVSNDTRMWLQKYTEEKQREVHSPNDENDLSGMFVLKSKSDGPVTKVQTDGSDYNVWLMKEITSECEEKASGEKVIVADDDGLGIVCAAVQ</sequence>
<dbReference type="PANTHER" id="PTHR17085">
    <property type="entry name" value="NUCLEAR RECEPTOR COACTIVATOR 4"/>
    <property type="match status" value="1"/>
</dbReference>